<keyword evidence="1" id="KW-0812">Transmembrane</keyword>
<keyword evidence="1" id="KW-1133">Transmembrane helix</keyword>
<name>A0A3E2NAX9_9FIRM</name>
<dbReference type="RefSeq" id="WP_117417834.1">
    <property type="nucleotide sequence ID" value="NZ_BRPJ01000025.1"/>
</dbReference>
<sequence length="104" mass="12273">MEKRILEFNKRNIITVLLIIIGLIMDTGVNITGRYYVLVTESYMDYIYSAIITISILSFSFIAIISGVLDKKYYGYKLREIIQFRESPINFRRYIVWSLMLLSL</sequence>
<dbReference type="AlphaFoldDB" id="A0A3E2NAX9"/>
<keyword evidence="1" id="KW-0472">Membrane</keyword>
<feature type="transmembrane region" description="Helical" evidence="1">
    <location>
        <begin position="46"/>
        <end position="69"/>
    </location>
</feature>
<feature type="transmembrane region" description="Helical" evidence="1">
    <location>
        <begin position="12"/>
        <end position="31"/>
    </location>
</feature>
<accession>A0A3E2NAX9</accession>
<dbReference type="EMBL" id="QOHO01000048">
    <property type="protein sequence ID" value="RFZ78094.1"/>
    <property type="molecule type" value="Genomic_DNA"/>
</dbReference>
<dbReference type="Proteomes" id="UP000260680">
    <property type="component" value="Unassembled WGS sequence"/>
</dbReference>
<reference evidence="3 4" key="1">
    <citation type="submission" date="2018-07" db="EMBL/GenBank/DDBJ databases">
        <title>New species, Clostridium PI-S10-A1B.</title>
        <authorList>
            <person name="Krishna G."/>
            <person name="Summeta K."/>
            <person name="Shikha S."/>
            <person name="Prabhu P.B."/>
            <person name="Suresh K."/>
        </authorList>
    </citation>
    <scope>NUCLEOTIDE SEQUENCE [LARGE SCALE GENOMIC DNA]</scope>
    <source>
        <strain evidence="3 4">PI-S10-A1B</strain>
    </source>
</reference>
<reference evidence="2 5" key="2">
    <citation type="journal article" date="2024" name="Int. J. Syst. Evol. Microbiol.">
        <title>Lacrimispora brassicae sp. nov. isolated from fermented cabbage, and proposal of Clostridium indicum Gundawar et al. 2019 and Clostridium methoxybenzovorans Mechichi et al. 1999 as heterotypic synonyms of Lacrimispora amygdalina (Parshina et al. 2003) Haas and Blanchard 2020 and Lacrimispora indolis (McClung and McCoy 1957) Haas and Blanchard 2020, respectively.</title>
        <authorList>
            <person name="Kobayashi H."/>
            <person name="Tanizawa Y."/>
            <person name="Sakamoto M."/>
            <person name="Ohkuma M."/>
            <person name="Tohno M."/>
        </authorList>
    </citation>
    <scope>NUCLEOTIDE SEQUENCE [LARGE SCALE GENOMIC DNA]</scope>
    <source>
        <strain evidence="2 5">DSM 12857</strain>
    </source>
</reference>
<dbReference type="Proteomes" id="UP001419084">
    <property type="component" value="Unassembled WGS sequence"/>
</dbReference>
<evidence type="ECO:0000313" key="5">
    <source>
        <dbReference type="Proteomes" id="UP001419084"/>
    </source>
</evidence>
<evidence type="ECO:0000313" key="4">
    <source>
        <dbReference type="Proteomes" id="UP000260680"/>
    </source>
</evidence>
<organism evidence="3 4">
    <name type="scientific">Lacrimispora amygdalina</name>
    <dbReference type="NCBI Taxonomy" id="253257"/>
    <lineage>
        <taxon>Bacteria</taxon>
        <taxon>Bacillati</taxon>
        <taxon>Bacillota</taxon>
        <taxon>Clostridia</taxon>
        <taxon>Lachnospirales</taxon>
        <taxon>Lachnospiraceae</taxon>
        <taxon>Lacrimispora</taxon>
    </lineage>
</organism>
<dbReference type="EMBL" id="BRPJ01000025">
    <property type="protein sequence ID" value="GLB29461.1"/>
    <property type="molecule type" value="Genomic_DNA"/>
</dbReference>
<evidence type="ECO:0000313" key="3">
    <source>
        <dbReference type="EMBL" id="RFZ78094.1"/>
    </source>
</evidence>
<dbReference type="OrthoDB" id="2086570at2"/>
<evidence type="ECO:0000313" key="2">
    <source>
        <dbReference type="EMBL" id="GLB29461.1"/>
    </source>
</evidence>
<protein>
    <submittedName>
        <fullName evidence="3">Uncharacterized protein</fullName>
    </submittedName>
</protein>
<gene>
    <name evidence="3" type="ORF">DS742_15235</name>
    <name evidence="2" type="ORF">LAD12857_13840</name>
</gene>
<evidence type="ECO:0000256" key="1">
    <source>
        <dbReference type="SAM" id="Phobius"/>
    </source>
</evidence>
<proteinExistence type="predicted"/>
<comment type="caution">
    <text evidence="3">The sequence shown here is derived from an EMBL/GenBank/DDBJ whole genome shotgun (WGS) entry which is preliminary data.</text>
</comment>
<keyword evidence="5" id="KW-1185">Reference proteome</keyword>